<gene>
    <name evidence="2" type="ORF">CAUJ_LOCUS14261</name>
</gene>
<evidence type="ECO:0000256" key="1">
    <source>
        <dbReference type="SAM" id="MobiDB-lite"/>
    </source>
</evidence>
<proteinExistence type="predicted"/>
<dbReference type="PANTHER" id="PTHR31128:SF6">
    <property type="entry name" value="SH2 DOMAIN-CONTAINING PROTEIN"/>
    <property type="match status" value="1"/>
</dbReference>
<keyword evidence="3" id="KW-1185">Reference proteome</keyword>
<feature type="compositionally biased region" description="Basic residues" evidence="1">
    <location>
        <begin position="14"/>
        <end position="30"/>
    </location>
</feature>
<feature type="region of interest" description="Disordered" evidence="1">
    <location>
        <begin position="1"/>
        <end position="80"/>
    </location>
</feature>
<dbReference type="AlphaFoldDB" id="A0A8S1HTZ1"/>
<sequence length="200" mass="23310">MPSEGVRSSSRSAYSKRSRSKSRKSRKTSRSNRVYEGNADTQWTVDSDPSESALDSVTSEFSVPPLPRATEERPTAVSDPALEEHYRGVMRKKEAARLVRRDDFILYYRVPSKQTFPVHIQLMLCHRNTLDKIYHFPVVKHTENNNSHWWTVLINNQPTQLFRNLSDLVRCYHLYRYTDARNGRSEVFPLWKGGLIDAHQ</sequence>
<dbReference type="EMBL" id="CAJGYM010000123">
    <property type="protein sequence ID" value="CAD6198355.1"/>
    <property type="molecule type" value="Genomic_DNA"/>
</dbReference>
<comment type="caution">
    <text evidence="2">The sequence shown here is derived from an EMBL/GenBank/DDBJ whole genome shotgun (WGS) entry which is preliminary data.</text>
</comment>
<evidence type="ECO:0000313" key="3">
    <source>
        <dbReference type="Proteomes" id="UP000835052"/>
    </source>
</evidence>
<organism evidence="2 3">
    <name type="scientific">Caenorhabditis auriculariae</name>
    <dbReference type="NCBI Taxonomy" id="2777116"/>
    <lineage>
        <taxon>Eukaryota</taxon>
        <taxon>Metazoa</taxon>
        <taxon>Ecdysozoa</taxon>
        <taxon>Nematoda</taxon>
        <taxon>Chromadorea</taxon>
        <taxon>Rhabditida</taxon>
        <taxon>Rhabditina</taxon>
        <taxon>Rhabditomorpha</taxon>
        <taxon>Rhabditoidea</taxon>
        <taxon>Rhabditidae</taxon>
        <taxon>Peloderinae</taxon>
        <taxon>Caenorhabditis</taxon>
    </lineage>
</organism>
<protein>
    <submittedName>
        <fullName evidence="2">Uncharacterized protein</fullName>
    </submittedName>
</protein>
<dbReference type="Proteomes" id="UP000835052">
    <property type="component" value="Unassembled WGS sequence"/>
</dbReference>
<evidence type="ECO:0000313" key="2">
    <source>
        <dbReference type="EMBL" id="CAD6198355.1"/>
    </source>
</evidence>
<dbReference type="PANTHER" id="PTHR31128">
    <property type="entry name" value="PROTEIN CBR-CLEC-135-RELATED"/>
    <property type="match status" value="1"/>
</dbReference>
<dbReference type="OrthoDB" id="5868621at2759"/>
<reference evidence="2" key="1">
    <citation type="submission" date="2020-10" db="EMBL/GenBank/DDBJ databases">
        <authorList>
            <person name="Kikuchi T."/>
        </authorList>
    </citation>
    <scope>NUCLEOTIDE SEQUENCE</scope>
    <source>
        <strain evidence="2">NKZ352</strain>
    </source>
</reference>
<name>A0A8S1HTZ1_9PELO</name>
<accession>A0A8S1HTZ1</accession>